<protein>
    <recommendedName>
        <fullName evidence="6">Kinesin motor domain-containing protein</fullName>
    </recommendedName>
</protein>
<keyword evidence="3" id="KW-0505">Motor protein</keyword>
<evidence type="ECO:0000313" key="8">
    <source>
        <dbReference type="Proteomes" id="UP000306102"/>
    </source>
</evidence>
<dbReference type="Pfam" id="PF00225">
    <property type="entry name" value="Kinesin"/>
    <property type="match status" value="1"/>
</dbReference>
<name>A0A4S4CWK7_CAMSN</name>
<keyword evidence="2" id="KW-0963">Cytoplasm</keyword>
<comment type="subcellular location">
    <subcellularLocation>
        <location evidence="1">Cytoplasm</location>
        <location evidence="1">Cytoskeleton</location>
    </subcellularLocation>
</comment>
<dbReference type="GO" id="GO:0005876">
    <property type="term" value="C:spindle microtubule"/>
    <property type="evidence" value="ECO:0007669"/>
    <property type="project" value="TreeGrafter"/>
</dbReference>
<evidence type="ECO:0000256" key="3">
    <source>
        <dbReference type="ARBA" id="ARBA00023175"/>
    </source>
</evidence>
<accession>A0A4S4CWK7</accession>
<dbReference type="InterPro" id="IPR036961">
    <property type="entry name" value="Kinesin_motor_dom_sf"/>
</dbReference>
<evidence type="ECO:0000313" key="7">
    <source>
        <dbReference type="EMBL" id="THF94259.1"/>
    </source>
</evidence>
<comment type="caution">
    <text evidence="7">The sequence shown here is derived from an EMBL/GenBank/DDBJ whole genome shotgun (WGS) entry which is preliminary data.</text>
</comment>
<dbReference type="PANTHER" id="PTHR47970:SF9">
    <property type="entry name" value="KINESIN-LIKE PROTEIN KIN-5D"/>
    <property type="match status" value="1"/>
</dbReference>
<dbReference type="SMART" id="SM00129">
    <property type="entry name" value="KISc"/>
    <property type="match status" value="1"/>
</dbReference>
<organism evidence="7 8">
    <name type="scientific">Camellia sinensis var. sinensis</name>
    <name type="common">China tea</name>
    <dbReference type="NCBI Taxonomy" id="542762"/>
    <lineage>
        <taxon>Eukaryota</taxon>
        <taxon>Viridiplantae</taxon>
        <taxon>Streptophyta</taxon>
        <taxon>Embryophyta</taxon>
        <taxon>Tracheophyta</taxon>
        <taxon>Spermatophyta</taxon>
        <taxon>Magnoliopsida</taxon>
        <taxon>eudicotyledons</taxon>
        <taxon>Gunneridae</taxon>
        <taxon>Pentapetalae</taxon>
        <taxon>asterids</taxon>
        <taxon>Ericales</taxon>
        <taxon>Theaceae</taxon>
        <taxon>Camellia</taxon>
    </lineage>
</organism>
<comment type="caution">
    <text evidence="5">Lacks conserved residue(s) required for the propagation of feature annotation.</text>
</comment>
<evidence type="ECO:0000259" key="6">
    <source>
        <dbReference type="PROSITE" id="PS50067"/>
    </source>
</evidence>
<evidence type="ECO:0000256" key="4">
    <source>
        <dbReference type="ARBA" id="ARBA00023212"/>
    </source>
</evidence>
<dbReference type="GO" id="GO:0051231">
    <property type="term" value="P:spindle elongation"/>
    <property type="evidence" value="ECO:0007669"/>
    <property type="project" value="TreeGrafter"/>
</dbReference>
<comment type="similarity">
    <text evidence="5">Belongs to the TRAFAC class myosin-kinesin ATPase superfamily. Kinesin family.</text>
</comment>
<evidence type="ECO:0000256" key="2">
    <source>
        <dbReference type="ARBA" id="ARBA00022490"/>
    </source>
</evidence>
<dbReference type="InterPro" id="IPR001752">
    <property type="entry name" value="Kinesin_motor_dom"/>
</dbReference>
<dbReference type="GO" id="GO:0007018">
    <property type="term" value="P:microtubule-based movement"/>
    <property type="evidence" value="ECO:0007669"/>
    <property type="project" value="InterPro"/>
</dbReference>
<proteinExistence type="inferred from homology"/>
<dbReference type="SUPFAM" id="SSF52540">
    <property type="entry name" value="P-loop containing nucleoside triphosphate hydrolases"/>
    <property type="match status" value="1"/>
</dbReference>
<dbReference type="PANTHER" id="PTHR47970">
    <property type="entry name" value="KINESIN-LIKE PROTEIN KIF11"/>
    <property type="match status" value="1"/>
</dbReference>
<gene>
    <name evidence="7" type="ORF">TEA_011485</name>
</gene>
<dbReference type="GO" id="GO:0008017">
    <property type="term" value="F:microtubule binding"/>
    <property type="evidence" value="ECO:0007669"/>
    <property type="project" value="InterPro"/>
</dbReference>
<keyword evidence="8" id="KW-1185">Reference proteome</keyword>
<dbReference type="InterPro" id="IPR027417">
    <property type="entry name" value="P-loop_NTPase"/>
</dbReference>
<dbReference type="GO" id="GO:0090307">
    <property type="term" value="P:mitotic spindle assembly"/>
    <property type="evidence" value="ECO:0007669"/>
    <property type="project" value="TreeGrafter"/>
</dbReference>
<dbReference type="PROSITE" id="PS50067">
    <property type="entry name" value="KINESIN_MOTOR_2"/>
    <property type="match status" value="1"/>
</dbReference>
<reference evidence="7 8" key="1">
    <citation type="journal article" date="2018" name="Proc. Natl. Acad. Sci. U.S.A.">
        <title>Draft genome sequence of Camellia sinensis var. sinensis provides insights into the evolution of the tea genome and tea quality.</title>
        <authorList>
            <person name="Wei C."/>
            <person name="Yang H."/>
            <person name="Wang S."/>
            <person name="Zhao J."/>
            <person name="Liu C."/>
            <person name="Gao L."/>
            <person name="Xia E."/>
            <person name="Lu Y."/>
            <person name="Tai Y."/>
            <person name="She G."/>
            <person name="Sun J."/>
            <person name="Cao H."/>
            <person name="Tong W."/>
            <person name="Gao Q."/>
            <person name="Li Y."/>
            <person name="Deng W."/>
            <person name="Jiang X."/>
            <person name="Wang W."/>
            <person name="Chen Q."/>
            <person name="Zhang S."/>
            <person name="Li H."/>
            <person name="Wu J."/>
            <person name="Wang P."/>
            <person name="Li P."/>
            <person name="Shi C."/>
            <person name="Zheng F."/>
            <person name="Jian J."/>
            <person name="Huang B."/>
            <person name="Shan D."/>
            <person name="Shi M."/>
            <person name="Fang C."/>
            <person name="Yue Y."/>
            <person name="Li F."/>
            <person name="Li D."/>
            <person name="Wei S."/>
            <person name="Han B."/>
            <person name="Jiang C."/>
            <person name="Yin Y."/>
            <person name="Xia T."/>
            <person name="Zhang Z."/>
            <person name="Bennetzen J.L."/>
            <person name="Zhao S."/>
            <person name="Wan X."/>
        </authorList>
    </citation>
    <scope>NUCLEOTIDE SEQUENCE [LARGE SCALE GENOMIC DNA]</scope>
    <source>
        <strain evidence="8">cv. Shuchazao</strain>
        <tissue evidence="7">Leaf</tissue>
    </source>
</reference>
<feature type="domain" description="Kinesin motor" evidence="6">
    <location>
        <begin position="39"/>
        <end position="123"/>
    </location>
</feature>
<dbReference type="GO" id="GO:0008574">
    <property type="term" value="F:plus-end-directed microtubule motor activity"/>
    <property type="evidence" value="ECO:0007669"/>
    <property type="project" value="TreeGrafter"/>
</dbReference>
<evidence type="ECO:0000256" key="5">
    <source>
        <dbReference type="PROSITE-ProRule" id="PRU00283"/>
    </source>
</evidence>
<sequence>MKAMAKEIQIVEDKLIESSKDLGSSDGSSIKIDKDNGINVQVVLRCRPLSEDEKRAKMPVAISCNEHKHEVSVIQNAANKHLDKSFVFDKLLGPKSQQKDLYEQDIASIVNEALEGYNSTIFTIEGIELIKCGKLNLVDLAGVETILRSGAREAMAQKIECMEVDSGFKNKELYINQQQLVEELSKKLEITQETYTQKIDAQYIEDNNVVESVNDGLEEGLRHRMEKENMVAKHWRNAKDSLLSLQRRNVDSMNSIVKGGVEANQVIRAWFYSVALSTMEEAIATNKSFLSSIDSKGGVEANQVTRAWFSSVALSTMEKAIATNKSFLSSIDVSSIGAFDEAKTKDNP</sequence>
<dbReference type="GO" id="GO:0005524">
    <property type="term" value="F:ATP binding"/>
    <property type="evidence" value="ECO:0007669"/>
    <property type="project" value="InterPro"/>
</dbReference>
<dbReference type="STRING" id="542762.A0A4S4CWK7"/>
<keyword evidence="4" id="KW-0206">Cytoskeleton</keyword>
<dbReference type="EMBL" id="SDRB02013737">
    <property type="protein sequence ID" value="THF94259.1"/>
    <property type="molecule type" value="Genomic_DNA"/>
</dbReference>
<dbReference type="InterPro" id="IPR047149">
    <property type="entry name" value="KIF11-like"/>
</dbReference>
<dbReference type="Proteomes" id="UP000306102">
    <property type="component" value="Unassembled WGS sequence"/>
</dbReference>
<dbReference type="AlphaFoldDB" id="A0A4S4CWK7"/>
<evidence type="ECO:0000256" key="1">
    <source>
        <dbReference type="ARBA" id="ARBA00004245"/>
    </source>
</evidence>
<dbReference type="Gene3D" id="3.40.850.10">
    <property type="entry name" value="Kinesin motor domain"/>
    <property type="match status" value="1"/>
</dbReference>
<dbReference type="GO" id="GO:0072686">
    <property type="term" value="C:mitotic spindle"/>
    <property type="evidence" value="ECO:0007669"/>
    <property type="project" value="TreeGrafter"/>
</dbReference>